<protein>
    <submittedName>
        <fullName evidence="1">Uncharacterized protein</fullName>
    </submittedName>
</protein>
<keyword evidence="2" id="KW-1185">Reference proteome</keyword>
<organism evidence="1 2">
    <name type="scientific">Zunongwangia pacifica</name>
    <dbReference type="NCBI Taxonomy" id="2911062"/>
    <lineage>
        <taxon>Bacteria</taxon>
        <taxon>Pseudomonadati</taxon>
        <taxon>Bacteroidota</taxon>
        <taxon>Flavobacteriia</taxon>
        <taxon>Flavobacteriales</taxon>
        <taxon>Flavobacteriaceae</taxon>
        <taxon>Zunongwangia</taxon>
    </lineage>
</organism>
<name>A0A9X1ZLN6_9FLAO</name>
<dbReference type="RefSeq" id="WP_249599877.1">
    <property type="nucleotide sequence ID" value="NZ_JAKHSK010000001.1"/>
</dbReference>
<sequence>MPNVLMSSSGFYVFTIQFSTKIVKRDNFGFDTFPAIAYTHCVCPAWASGIEDTELFKRVKVPYAQKLMSRSISKSQAVGNLPYGHQKIPTELSG</sequence>
<comment type="caution">
    <text evidence="1">The sequence shown here is derived from an EMBL/GenBank/DDBJ whole genome shotgun (WGS) entry which is preliminary data.</text>
</comment>
<reference evidence="1" key="1">
    <citation type="submission" date="2022-01" db="EMBL/GenBank/DDBJ databases">
        <title>Genome sequencing of Zunongwangia sp. M21534 genome.</title>
        <authorList>
            <person name="Chen Y."/>
            <person name="Dong C."/>
            <person name="Shao Z."/>
        </authorList>
    </citation>
    <scope>NUCLEOTIDE SEQUENCE</scope>
    <source>
        <strain evidence="1">MCCC M21534</strain>
    </source>
</reference>
<proteinExistence type="predicted"/>
<dbReference type="EMBL" id="JAKHSK010000001">
    <property type="protein sequence ID" value="MCL6216892.1"/>
    <property type="molecule type" value="Genomic_DNA"/>
</dbReference>
<dbReference type="Proteomes" id="UP001139521">
    <property type="component" value="Unassembled WGS sequence"/>
</dbReference>
<accession>A0A9X1ZLN6</accession>
<dbReference type="AlphaFoldDB" id="A0A9X1ZLN6"/>
<gene>
    <name evidence="1" type="ORF">L1967_01175</name>
</gene>
<evidence type="ECO:0000313" key="1">
    <source>
        <dbReference type="EMBL" id="MCL6216892.1"/>
    </source>
</evidence>
<evidence type="ECO:0000313" key="2">
    <source>
        <dbReference type="Proteomes" id="UP001139521"/>
    </source>
</evidence>